<comment type="caution">
    <text evidence="1">The sequence shown here is derived from an EMBL/GenBank/DDBJ whole genome shotgun (WGS) entry which is preliminary data.</text>
</comment>
<gene>
    <name evidence="1" type="ORF">EV210_101132</name>
</gene>
<keyword evidence="2" id="KW-1185">Reference proteome</keyword>
<dbReference type="EMBL" id="SLUI01000001">
    <property type="protein sequence ID" value="TCL39934.1"/>
    <property type="molecule type" value="Genomic_DNA"/>
</dbReference>
<dbReference type="RefSeq" id="WP_132074004.1">
    <property type="nucleotide sequence ID" value="NZ_SLUI01000001.1"/>
</dbReference>
<evidence type="ECO:0000313" key="1">
    <source>
        <dbReference type="EMBL" id="TCL39934.1"/>
    </source>
</evidence>
<accession>A0A4R1Q4D6</accession>
<sequence>MTKLNAFIGFKCTQEQKDFFDLNGGSEYVRNLLDLKMASKYQEETIEEIVLRYLTAHLPNGSNTSPVAIREDAQQQAKQAMSVLFA</sequence>
<protein>
    <submittedName>
        <fullName evidence="1">Uncharacterized protein</fullName>
    </submittedName>
</protein>
<dbReference type="Proteomes" id="UP000295063">
    <property type="component" value="Unassembled WGS sequence"/>
</dbReference>
<reference evidence="1 2" key="1">
    <citation type="submission" date="2019-03" db="EMBL/GenBank/DDBJ databases">
        <title>Genomic Encyclopedia of Type Strains, Phase IV (KMG-IV): sequencing the most valuable type-strain genomes for metagenomic binning, comparative biology and taxonomic classification.</title>
        <authorList>
            <person name="Goeker M."/>
        </authorList>
    </citation>
    <scope>NUCLEOTIDE SEQUENCE [LARGE SCALE GENOMIC DNA]</scope>
    <source>
        <strain evidence="1 2">DSM 15969</strain>
    </source>
</reference>
<name>A0A4R1Q4D6_9FIRM</name>
<dbReference type="AlphaFoldDB" id="A0A4R1Q4D6"/>
<proteinExistence type="predicted"/>
<evidence type="ECO:0000313" key="2">
    <source>
        <dbReference type="Proteomes" id="UP000295063"/>
    </source>
</evidence>
<organism evidence="1 2">
    <name type="scientific">Anaerospora hongkongensis</name>
    <dbReference type="NCBI Taxonomy" id="244830"/>
    <lineage>
        <taxon>Bacteria</taxon>
        <taxon>Bacillati</taxon>
        <taxon>Bacillota</taxon>
        <taxon>Negativicutes</taxon>
        <taxon>Selenomonadales</taxon>
        <taxon>Sporomusaceae</taxon>
        <taxon>Anaerospora</taxon>
    </lineage>
</organism>